<comment type="caution">
    <text evidence="10">Lacks conserved residue(s) required for the propagation of feature annotation.</text>
</comment>
<dbReference type="SMART" id="SM00364">
    <property type="entry name" value="LRR_BAC"/>
    <property type="match status" value="16"/>
</dbReference>
<feature type="binding site" evidence="10">
    <location>
        <position position="1164"/>
    </location>
    <ligand>
        <name>Zn(2+)</name>
        <dbReference type="ChEBI" id="CHEBI:29105"/>
        <note>catalytic</note>
    </ligand>
</feature>
<dbReference type="SUPFAM" id="SSF47986">
    <property type="entry name" value="DEATH domain"/>
    <property type="match status" value="1"/>
</dbReference>
<dbReference type="InterPro" id="IPR001590">
    <property type="entry name" value="Peptidase_M12B"/>
</dbReference>
<keyword evidence="9" id="KW-0325">Glycoprotein</keyword>
<evidence type="ECO:0000256" key="1">
    <source>
        <dbReference type="ARBA" id="ARBA00022614"/>
    </source>
</evidence>
<dbReference type="PANTHER" id="PTHR48051:SF1">
    <property type="entry name" value="RAS SUPPRESSOR PROTEIN 1"/>
    <property type="match status" value="1"/>
</dbReference>
<evidence type="ECO:0000256" key="9">
    <source>
        <dbReference type="ARBA" id="ARBA00023180"/>
    </source>
</evidence>
<dbReference type="InterPro" id="IPR055414">
    <property type="entry name" value="LRR_R13L4/SHOC2-like"/>
</dbReference>
<dbReference type="SUPFAM" id="SSF55486">
    <property type="entry name" value="Metalloproteases ('zincins'), catalytic domain"/>
    <property type="match status" value="1"/>
</dbReference>
<dbReference type="GO" id="GO:0005737">
    <property type="term" value="C:cytoplasm"/>
    <property type="evidence" value="ECO:0007669"/>
    <property type="project" value="TreeGrafter"/>
</dbReference>
<keyword evidence="13" id="KW-1185">Reference proteome</keyword>
<dbReference type="Gene3D" id="3.80.10.10">
    <property type="entry name" value="Ribonuclease Inhibitor"/>
    <property type="match status" value="4"/>
</dbReference>
<reference evidence="12 13" key="1">
    <citation type="submission" date="2020-06" db="EMBL/GenBank/DDBJ databases">
        <authorList>
            <person name="Li R."/>
            <person name="Bekaert M."/>
        </authorList>
    </citation>
    <scope>NUCLEOTIDE SEQUENCE [LARGE SCALE GENOMIC DNA]</scope>
    <source>
        <strain evidence="13">wild</strain>
    </source>
</reference>
<dbReference type="Pfam" id="PF17771">
    <property type="entry name" value="ADAMTS_CR_2"/>
    <property type="match status" value="3"/>
</dbReference>
<dbReference type="SUPFAM" id="SSF52058">
    <property type="entry name" value="L domain-like"/>
    <property type="match status" value="3"/>
</dbReference>
<dbReference type="InterPro" id="IPR003591">
    <property type="entry name" value="Leu-rich_rpt_typical-subtyp"/>
</dbReference>
<dbReference type="InterPro" id="IPR050216">
    <property type="entry name" value="LRR_domain-containing"/>
</dbReference>
<dbReference type="InterPro" id="IPR024079">
    <property type="entry name" value="MetalloPept_cat_dom_sf"/>
</dbReference>
<feature type="active site" evidence="10">
    <location>
        <position position="1161"/>
    </location>
</feature>
<dbReference type="Gene3D" id="3.40.1620.60">
    <property type="match status" value="3"/>
</dbReference>
<dbReference type="SMART" id="SM00369">
    <property type="entry name" value="LRR_TYP"/>
    <property type="match status" value="18"/>
</dbReference>
<keyword evidence="4" id="KW-0677">Repeat</keyword>
<dbReference type="GO" id="GO:0006508">
    <property type="term" value="P:proteolysis"/>
    <property type="evidence" value="ECO:0007669"/>
    <property type="project" value="UniProtKB-KW"/>
</dbReference>
<dbReference type="PROSITE" id="PS51450">
    <property type="entry name" value="LRR"/>
    <property type="match status" value="9"/>
</dbReference>
<evidence type="ECO:0000256" key="7">
    <source>
        <dbReference type="ARBA" id="ARBA00023049"/>
    </source>
</evidence>
<feature type="binding site" evidence="10">
    <location>
        <position position="1160"/>
    </location>
    <ligand>
        <name>Zn(2+)</name>
        <dbReference type="ChEBI" id="CHEBI:29105"/>
        <note>catalytic</note>
    </ligand>
</feature>
<dbReference type="Gene3D" id="3.40.390.10">
    <property type="entry name" value="Collagenase (Catalytic Domain)"/>
    <property type="match status" value="1"/>
</dbReference>
<keyword evidence="1" id="KW-0433">Leucine-rich repeat</keyword>
<dbReference type="CDD" id="cd01670">
    <property type="entry name" value="Death"/>
    <property type="match status" value="1"/>
</dbReference>
<dbReference type="InterPro" id="IPR011029">
    <property type="entry name" value="DEATH-like_dom_sf"/>
</dbReference>
<dbReference type="Pfam" id="PF13855">
    <property type="entry name" value="LRR_8"/>
    <property type="match status" value="3"/>
</dbReference>
<dbReference type="PANTHER" id="PTHR48051">
    <property type="match status" value="1"/>
</dbReference>
<dbReference type="OrthoDB" id="1055148at2759"/>
<dbReference type="GO" id="GO:0004222">
    <property type="term" value="F:metalloendopeptidase activity"/>
    <property type="evidence" value="ECO:0007669"/>
    <property type="project" value="InterPro"/>
</dbReference>
<evidence type="ECO:0000256" key="8">
    <source>
        <dbReference type="ARBA" id="ARBA00023157"/>
    </source>
</evidence>
<evidence type="ECO:0000256" key="4">
    <source>
        <dbReference type="ARBA" id="ARBA00022737"/>
    </source>
</evidence>
<keyword evidence="3 10" id="KW-0479">Metal-binding</keyword>
<evidence type="ECO:0000256" key="3">
    <source>
        <dbReference type="ARBA" id="ARBA00022723"/>
    </source>
</evidence>
<dbReference type="Pfam" id="PF23598">
    <property type="entry name" value="LRR_14"/>
    <property type="match status" value="1"/>
</dbReference>
<feature type="domain" description="Peptidase M12B" evidence="11">
    <location>
        <begin position="993"/>
        <end position="1217"/>
    </location>
</feature>
<dbReference type="Pfam" id="PF01421">
    <property type="entry name" value="Reprolysin"/>
    <property type="match status" value="1"/>
</dbReference>
<evidence type="ECO:0000256" key="2">
    <source>
        <dbReference type="ARBA" id="ARBA00022670"/>
    </source>
</evidence>
<gene>
    <name evidence="12" type="ORF">MCOR_43264</name>
</gene>
<proteinExistence type="predicted"/>
<dbReference type="Pfam" id="PF00560">
    <property type="entry name" value="LRR_1"/>
    <property type="match status" value="1"/>
</dbReference>
<evidence type="ECO:0000259" key="11">
    <source>
        <dbReference type="PROSITE" id="PS50215"/>
    </source>
</evidence>
<dbReference type="Proteomes" id="UP000507470">
    <property type="component" value="Unassembled WGS sequence"/>
</dbReference>
<evidence type="ECO:0000256" key="6">
    <source>
        <dbReference type="ARBA" id="ARBA00022833"/>
    </source>
</evidence>
<protein>
    <recommendedName>
        <fullName evidence="11">Peptidase M12B domain-containing protein</fullName>
    </recommendedName>
</protein>
<keyword evidence="8" id="KW-1015">Disulfide bond</keyword>
<feature type="binding site" evidence="10">
    <location>
        <position position="1170"/>
    </location>
    <ligand>
        <name>Zn(2+)</name>
        <dbReference type="ChEBI" id="CHEBI:29105"/>
        <note>catalytic</note>
    </ligand>
</feature>
<dbReference type="InterPro" id="IPR001611">
    <property type="entry name" value="Leu-rich_rpt"/>
</dbReference>
<keyword evidence="5" id="KW-0378">Hydrolase</keyword>
<keyword evidence="7" id="KW-0482">Metalloprotease</keyword>
<evidence type="ECO:0000313" key="13">
    <source>
        <dbReference type="Proteomes" id="UP000507470"/>
    </source>
</evidence>
<dbReference type="PROSITE" id="PS50215">
    <property type="entry name" value="ADAM_MEPRO"/>
    <property type="match status" value="1"/>
</dbReference>
<evidence type="ECO:0000256" key="5">
    <source>
        <dbReference type="ARBA" id="ARBA00022801"/>
    </source>
</evidence>
<keyword evidence="6 10" id="KW-0862">Zinc</keyword>
<organism evidence="12 13">
    <name type="scientific">Mytilus coruscus</name>
    <name type="common">Sea mussel</name>
    <dbReference type="NCBI Taxonomy" id="42192"/>
    <lineage>
        <taxon>Eukaryota</taxon>
        <taxon>Metazoa</taxon>
        <taxon>Spiralia</taxon>
        <taxon>Lophotrochozoa</taxon>
        <taxon>Mollusca</taxon>
        <taxon>Bivalvia</taxon>
        <taxon>Autobranchia</taxon>
        <taxon>Pteriomorphia</taxon>
        <taxon>Mytilida</taxon>
        <taxon>Mytiloidea</taxon>
        <taxon>Mytilidae</taxon>
        <taxon>Mytilinae</taxon>
        <taxon>Mytilus</taxon>
    </lineage>
</organism>
<dbReference type="InterPro" id="IPR032675">
    <property type="entry name" value="LRR_dom_sf"/>
</dbReference>
<keyword evidence="2" id="KW-0645">Protease</keyword>
<dbReference type="EMBL" id="CACVKT020007681">
    <property type="protein sequence ID" value="CAC5410058.1"/>
    <property type="molecule type" value="Genomic_DNA"/>
</dbReference>
<dbReference type="InterPro" id="IPR041645">
    <property type="entry name" value="ADAMTS_CR_2"/>
</dbReference>
<evidence type="ECO:0000256" key="10">
    <source>
        <dbReference type="PROSITE-ProRule" id="PRU00276"/>
    </source>
</evidence>
<dbReference type="SMART" id="SM00365">
    <property type="entry name" value="LRR_SD22"/>
    <property type="match status" value="7"/>
</dbReference>
<dbReference type="GO" id="GO:0046872">
    <property type="term" value="F:metal ion binding"/>
    <property type="evidence" value="ECO:0007669"/>
    <property type="project" value="UniProtKB-KW"/>
</dbReference>
<name>A0A6J8DN99_MYTCO</name>
<accession>A0A6J8DN99</accession>
<sequence>MTEMNGETEPYTETQVMIETENKILEQVPKHTEFIAIVDDGEENDRNQLNVKEHLHVQGKHVTLDLSCCGLMQVPLETFEYENLTTLYLQDNNLCGIPDNLISLKNLETLVLAKNKIKVLSRTVYLLDKLIQLDLSDNDIEEILPDIAGLESLREFRISGNRLEEVPSQIGYLRKLRILTLNDNRLKDLPKSVSNLENLKILSLGGNSLEFLSPEICRIDGLKQLTLSGNQITNLPRDTENFLALEKLTLDDNDFEFIPIQVLWLENLAELALSGNRLKEIQPEIGQLKNLTILGLNSNDLEEIPEELFQLQRLEVIGLENNKISVIPDSIAKLYDLRELYLGDNRIKEVPENLCWCSQLEVLSLLKNDLSSFPIEIENLRKLHTLVLSNNHFKTIPDAIGSLVHLEILSADGNELETLADDFKGLIRLRQLNLNNNKFSIFPKVICELKLLEVLDISNNSVEFLPPVISQLERLVVLKINQNHIKSFDNDLCALKELQVLDMSTNRLQEVPETVADMENLNDLDLSNNLFIEFPKTVFSIPNLERLKFDQENGNQLPLIPDEIEFSSISYLILSRNSLRTLPNTISGMRNIKSIIADHNDIHTLPKTICDIPQLQVLHLNDNCLTSLPENFDNLSKLKDLRIHNNPLKTPPMDVCVSGVMQPIGRFIRRALEREELLLMKMINVIKTYLNKNELRYLMKKFRFPEEKMAELEQTYYGKDKLQDRVYHAMLFWKEFKGPLANIEELIRVFHVIGYDELCLKLRAMKIYAQSTVGESGLILKEMDLIFILLLMTTLSTTKVDSFLRLPKDADIEFKEDVYIHIKEEKRTKRSADDSFYSETFDFKFSMEGFPIHIHLTRNDHIKLNVPTFILKSDTIIPRDVSDNEESNFYQDVVNGAVFVMQRDKRNRSSTFGVFHANGEEYILQSQEQHSPIHMIQFRQRYNKFHIFKEKNQNVTFNDLALKVNMKCFFVEITETTMGIDSRNRYKRAAGSYLLELLIVVDYSVYQFWYDKSTKSTHVEKDAESIITIRQFYAFIINGMDAIYKNIQTTSYVIAIKFAGIIISQTRSDSLWTESIKVTSVSPYQVESSDALTNFENWVQSRTGSLPGHDHAMLFTRYELTSNGSSSNAGLAYVGAVCSARSQSIVEDHFNFDMLTVAAHELGHSLGASHDGDGNECSFNDSYIMASSSGSQEPGSATSTNPWKFSSCSASYFTDYIDTLERNSANCLLSLSTGFDDTALSEFVNDVAGQVYDAHVQCENIIGHGSYLCTDRYSGDFSTICTVMWCALPDKKRYCGKKIAAEGTLCGNQMWCVTGSCVYDAKAPTGKSSCLYGDRRGQVFSSRDWNCSEIAHNYNDKCQQVPIECCHSCAPYLLPNTTSSVTPPSGNKSSEPIQLSDVDAQCESAIGAGSFMCRGLYKGNFSSLCSKLWCSSNSPICYGASASDGTLCGSHKWCISGVCTTDVNAPSGDESCLYGDKLGPVFRNGWKCTDMMQNSPRNCHTSAIHIKCCHSCAPYLKPSNASQPLSIDTNNLETTSYMIPVSTSSVPSLTLGADDQCESILGAGSFLCRELYQGDFTSICTTMWCSNPANSSTCASASALDGTLCGNIKWCISGKCTEDSKAPSGDELCLYGDVFGPIFSNGWSCTDVVANAPKDCRLVPVDCCHSCAPYLITTSVAPLQNTTHDHSTSLYSSIFSNPLEQTTNGVLPSLSDQAYKSSSSKTTPPLSRSLLLTPNSNIPLFLSSASSIRFSSYEQHQSTVSVLPMPSQTVYEYHSTSYVPSLFSSNMPISHKVTSFSDFVQPQSSIDRATFPNNIVSSQSSKHTLLASSYILSTTTRYSVNSIPVSLSSNTLQSSSNNMIQSKSISMPPQTINVQPSLSITSNIPFPRTKCQITVSATTTTSSTTTESQITVSNFDSGAVSHIQKHFNTAPSDSVTTGSANVDDGIAGTANVGDKISGTANINGGIAETANVDDEIAGTANVNDGIADTANIDAENAGKANFEDEISGTANVNDGIADSANVNDEIRVR</sequence>
<evidence type="ECO:0000313" key="12">
    <source>
        <dbReference type="EMBL" id="CAC5410058.1"/>
    </source>
</evidence>